<keyword evidence="4" id="KW-1185">Reference proteome</keyword>
<reference evidence="4" key="1">
    <citation type="submission" date="2019-09" db="EMBL/GenBank/DDBJ databases">
        <title>Mumia zhuanghuii sp. nov. isolated from the intestinal contents of plateau pika (Ochotona curzoniae) in the Qinghai-Tibet plateau of China.</title>
        <authorList>
            <person name="Tian Z."/>
        </authorList>
    </citation>
    <scope>NUCLEOTIDE SEQUENCE [LARGE SCALE GENOMIC DNA]</scope>
    <source>
        <strain evidence="4">DSM 25564</strain>
    </source>
</reference>
<feature type="transmembrane region" description="Helical" evidence="2">
    <location>
        <begin position="36"/>
        <end position="57"/>
    </location>
</feature>
<keyword evidence="3" id="KW-0482">Metalloprotease</keyword>
<dbReference type="Proteomes" id="UP000327039">
    <property type="component" value="Unassembled WGS sequence"/>
</dbReference>
<dbReference type="Pfam" id="PF13367">
    <property type="entry name" value="PrsW-protease"/>
    <property type="match status" value="1"/>
</dbReference>
<evidence type="ECO:0000256" key="2">
    <source>
        <dbReference type="SAM" id="Phobius"/>
    </source>
</evidence>
<dbReference type="AlphaFoldDB" id="A0A5J5IVI5"/>
<dbReference type="PANTHER" id="PTHR36844:SF1">
    <property type="entry name" value="PROTEASE PRSW"/>
    <property type="match status" value="1"/>
</dbReference>
<sequence length="388" mass="41101">MSYPSPLSQPQPGRPAPVPAAPNPPRPVGVRARPGGWAVVWLWAMLAVLTLGLAAYLLTFLGWAAAIIAAVLALIPLTAVLWSVRLVDRWEPEPPRLLWLALGWGAVAAVVIALGVDLLLRLVFGSAGDPVAAAFGSVVQAPIVEEIGKGLGVLLILVIGRRFFDGPVDGVVYGAMVGAGFAFTENILYFADALLSGGVAQVTVTFVLRGILSPFAHVMFTAALGYSLGLAARRGARGAELIGPWAGGTAAAVLLHALWNGSAVFTDFFALYVTLQVPLFVGFVVGIMVLLREEARLTRARLGEYAAAGWFTPVEVDLLATRSGRRRALAWARTLPGDRRGVMRAFIAEATGLASARQRALTGRDDRALSDEAVHLERSAHLRRALLG</sequence>
<keyword evidence="3" id="KW-0645">Protease</keyword>
<keyword evidence="3" id="KW-0378">Hydrolase</keyword>
<dbReference type="PANTHER" id="PTHR36844">
    <property type="entry name" value="PROTEASE PRSW"/>
    <property type="match status" value="1"/>
</dbReference>
<feature type="transmembrane region" description="Helical" evidence="2">
    <location>
        <begin position="271"/>
        <end position="291"/>
    </location>
</feature>
<proteinExistence type="predicted"/>
<feature type="compositionally biased region" description="Pro residues" evidence="1">
    <location>
        <begin position="7"/>
        <end position="25"/>
    </location>
</feature>
<evidence type="ECO:0000313" key="3">
    <source>
        <dbReference type="EMBL" id="KAA9087307.1"/>
    </source>
</evidence>
<dbReference type="EMBL" id="VYRZ01000002">
    <property type="protein sequence ID" value="KAA9087307.1"/>
    <property type="molecule type" value="Genomic_DNA"/>
</dbReference>
<organism evidence="3 4">
    <name type="scientific">Microbacterium radiodurans</name>
    <dbReference type="NCBI Taxonomy" id="661398"/>
    <lineage>
        <taxon>Bacteria</taxon>
        <taxon>Bacillati</taxon>
        <taxon>Actinomycetota</taxon>
        <taxon>Actinomycetes</taxon>
        <taxon>Micrococcales</taxon>
        <taxon>Microbacteriaceae</taxon>
        <taxon>Microbacterium</taxon>
    </lineage>
</organism>
<name>A0A5J5IVI5_9MICO</name>
<feature type="transmembrane region" description="Helical" evidence="2">
    <location>
        <begin position="97"/>
        <end position="120"/>
    </location>
</feature>
<feature type="transmembrane region" description="Helical" evidence="2">
    <location>
        <begin position="211"/>
        <end position="229"/>
    </location>
</feature>
<dbReference type="RefSeq" id="WP_150419502.1">
    <property type="nucleotide sequence ID" value="NZ_VYRZ01000002.1"/>
</dbReference>
<dbReference type="InterPro" id="IPR026898">
    <property type="entry name" value="PrsW"/>
</dbReference>
<feature type="transmembrane region" description="Helical" evidence="2">
    <location>
        <begin position="132"/>
        <end position="159"/>
    </location>
</feature>
<accession>A0A5J5IVI5</accession>
<evidence type="ECO:0000256" key="1">
    <source>
        <dbReference type="SAM" id="MobiDB-lite"/>
    </source>
</evidence>
<dbReference type="OrthoDB" id="9785431at2"/>
<evidence type="ECO:0000313" key="4">
    <source>
        <dbReference type="Proteomes" id="UP000327039"/>
    </source>
</evidence>
<feature type="transmembrane region" description="Helical" evidence="2">
    <location>
        <begin position="63"/>
        <end position="85"/>
    </location>
</feature>
<keyword evidence="2" id="KW-1133">Transmembrane helix</keyword>
<feature type="transmembrane region" description="Helical" evidence="2">
    <location>
        <begin position="241"/>
        <end position="259"/>
    </location>
</feature>
<dbReference type="GO" id="GO:0008237">
    <property type="term" value="F:metallopeptidase activity"/>
    <property type="evidence" value="ECO:0007669"/>
    <property type="project" value="UniProtKB-KW"/>
</dbReference>
<protein>
    <submittedName>
        <fullName evidence="3">PrsW family intramembrane metalloprotease</fullName>
    </submittedName>
</protein>
<keyword evidence="2" id="KW-0472">Membrane</keyword>
<keyword evidence="2" id="KW-0812">Transmembrane</keyword>
<feature type="region of interest" description="Disordered" evidence="1">
    <location>
        <begin position="1"/>
        <end position="25"/>
    </location>
</feature>
<feature type="transmembrane region" description="Helical" evidence="2">
    <location>
        <begin position="171"/>
        <end position="191"/>
    </location>
</feature>
<dbReference type="GO" id="GO:0006508">
    <property type="term" value="P:proteolysis"/>
    <property type="evidence" value="ECO:0007669"/>
    <property type="project" value="UniProtKB-KW"/>
</dbReference>
<gene>
    <name evidence="3" type="ORF">F6B42_10215</name>
</gene>
<comment type="caution">
    <text evidence="3">The sequence shown here is derived from an EMBL/GenBank/DDBJ whole genome shotgun (WGS) entry which is preliminary data.</text>
</comment>